<feature type="non-terminal residue" evidence="3">
    <location>
        <position position="1"/>
    </location>
</feature>
<comment type="caution">
    <text evidence="3">The sequence shown here is derived from an EMBL/GenBank/DDBJ whole genome shotgun (WGS) entry which is preliminary data.</text>
</comment>
<reference evidence="3" key="1">
    <citation type="submission" date="2023-10" db="EMBL/GenBank/DDBJ databases">
        <authorList>
            <person name="Chen Y."/>
            <person name="Shah S."/>
            <person name="Dougan E. K."/>
            <person name="Thang M."/>
            <person name="Chan C."/>
        </authorList>
    </citation>
    <scope>NUCLEOTIDE SEQUENCE [LARGE SCALE GENOMIC DNA]</scope>
</reference>
<evidence type="ECO:0000313" key="3">
    <source>
        <dbReference type="EMBL" id="CAK0905289.1"/>
    </source>
</evidence>
<organism evidence="3 4">
    <name type="scientific">Prorocentrum cordatum</name>
    <dbReference type="NCBI Taxonomy" id="2364126"/>
    <lineage>
        <taxon>Eukaryota</taxon>
        <taxon>Sar</taxon>
        <taxon>Alveolata</taxon>
        <taxon>Dinophyceae</taxon>
        <taxon>Prorocentrales</taxon>
        <taxon>Prorocentraceae</taxon>
        <taxon>Prorocentrum</taxon>
    </lineage>
</organism>
<dbReference type="Pfam" id="PF00787">
    <property type="entry name" value="PX"/>
    <property type="match status" value="1"/>
</dbReference>
<dbReference type="Gene3D" id="1.10.10.650">
    <property type="entry name" value="RuvA domain 2-like"/>
    <property type="match status" value="1"/>
</dbReference>
<dbReference type="InterPro" id="IPR023319">
    <property type="entry name" value="Tex-like_HTH_dom_sf"/>
</dbReference>
<feature type="compositionally biased region" description="Basic and acidic residues" evidence="1">
    <location>
        <begin position="143"/>
        <end position="154"/>
    </location>
</feature>
<feature type="domain" description="PX" evidence="2">
    <location>
        <begin position="162"/>
        <end position="276"/>
    </location>
</feature>
<evidence type="ECO:0000256" key="1">
    <source>
        <dbReference type="SAM" id="MobiDB-lite"/>
    </source>
</evidence>
<dbReference type="SMART" id="SM00312">
    <property type="entry name" value="PX"/>
    <property type="match status" value="1"/>
</dbReference>
<protein>
    <recommendedName>
        <fullName evidence="2">PX domain-containing protein</fullName>
    </recommendedName>
</protein>
<gene>
    <name evidence="3" type="ORF">PCOR1329_LOCUS81037</name>
</gene>
<keyword evidence="4" id="KW-1185">Reference proteome</keyword>
<dbReference type="InterPro" id="IPR001683">
    <property type="entry name" value="PX_dom"/>
</dbReference>
<evidence type="ECO:0000313" key="4">
    <source>
        <dbReference type="Proteomes" id="UP001189429"/>
    </source>
</evidence>
<dbReference type="CDD" id="cd06093">
    <property type="entry name" value="PX_domain"/>
    <property type="match status" value="1"/>
</dbReference>
<sequence length="351" mass="37941">EHDCEAGWIWTQKFNESRQSRDHLVRVIAKVLVHLHDDMLDPVYVVDQLHWKYSEVLTTEDLWMIAECDLRWQAAEEKPDPWGASSCHRLLVSPQSKDECRATAAAASSKPPRSTGLEAMTPGEPLQVGPVAAWRRTSAPRQRASEEKASDAGHEKSLRAIIVRTSKSLIDSATSSHGHCTTFYHIELSDPADTRTFTKRYSDFRALDKRLRKTSPALHRALPELPESGMFGLRHSLGLESFERRRREGLQAYLDVAAAELDEATLRAFLGAQRDSAPWPPGSAPPPADAGDGEGFVSATSGSEGDNAGAGAGEAGTGASGAAEAGQGSGVPPRVNGCGCEVDVSSPHMPE</sequence>
<proteinExistence type="predicted"/>
<feature type="region of interest" description="Disordered" evidence="1">
    <location>
        <begin position="274"/>
        <end position="351"/>
    </location>
</feature>
<dbReference type="EMBL" id="CAUYUJ010021532">
    <property type="protein sequence ID" value="CAK0905289.1"/>
    <property type="molecule type" value="Genomic_DNA"/>
</dbReference>
<name>A0ABN9XYR0_9DINO</name>
<feature type="region of interest" description="Disordered" evidence="1">
    <location>
        <begin position="135"/>
        <end position="154"/>
    </location>
</feature>
<accession>A0ABN9XYR0</accession>
<dbReference type="PROSITE" id="PS50195">
    <property type="entry name" value="PX"/>
    <property type="match status" value="1"/>
</dbReference>
<feature type="compositionally biased region" description="Gly residues" evidence="1">
    <location>
        <begin position="308"/>
        <end position="319"/>
    </location>
</feature>
<dbReference type="SUPFAM" id="SSF64268">
    <property type="entry name" value="PX domain"/>
    <property type="match status" value="1"/>
</dbReference>
<dbReference type="Gene3D" id="3.30.1520.10">
    <property type="entry name" value="Phox-like domain"/>
    <property type="match status" value="1"/>
</dbReference>
<feature type="compositionally biased region" description="Pro residues" evidence="1">
    <location>
        <begin position="278"/>
        <end position="288"/>
    </location>
</feature>
<evidence type="ECO:0000259" key="2">
    <source>
        <dbReference type="PROSITE" id="PS50195"/>
    </source>
</evidence>
<dbReference type="InterPro" id="IPR036871">
    <property type="entry name" value="PX_dom_sf"/>
</dbReference>
<feature type="region of interest" description="Disordered" evidence="1">
    <location>
        <begin position="102"/>
        <end position="125"/>
    </location>
</feature>
<dbReference type="Proteomes" id="UP001189429">
    <property type="component" value="Unassembled WGS sequence"/>
</dbReference>